<evidence type="ECO:0000256" key="1">
    <source>
        <dbReference type="SAM" id="Coils"/>
    </source>
</evidence>
<dbReference type="NCBIfam" id="NF010247">
    <property type="entry name" value="PRK13694.1"/>
    <property type="match status" value="1"/>
</dbReference>
<feature type="coiled-coil region" evidence="1">
    <location>
        <begin position="16"/>
        <end position="43"/>
    </location>
</feature>
<comment type="caution">
    <text evidence="3">The sequence shown here is derived from an EMBL/GenBank/DDBJ whole genome shotgun (WGS) entry which is preliminary data.</text>
</comment>
<dbReference type="GO" id="GO:0003677">
    <property type="term" value="F:DNA binding"/>
    <property type="evidence" value="ECO:0007669"/>
    <property type="project" value="InterPro"/>
</dbReference>
<evidence type="ECO:0000259" key="2">
    <source>
        <dbReference type="Pfam" id="PF10073"/>
    </source>
</evidence>
<dbReference type="OrthoDB" id="9813793at2"/>
<keyword evidence="4" id="KW-1185">Reference proteome</keyword>
<dbReference type="Pfam" id="PF10073">
    <property type="entry name" value="GapR_DNA-bd"/>
    <property type="match status" value="1"/>
</dbReference>
<dbReference type="AlphaFoldDB" id="A0A418VQC1"/>
<dbReference type="InterPro" id="IPR046367">
    <property type="entry name" value="GapR-like_DNA-bd"/>
</dbReference>
<protein>
    <submittedName>
        <fullName evidence="3">DUF2312 domain-containing protein</fullName>
    </submittedName>
</protein>
<evidence type="ECO:0000313" key="4">
    <source>
        <dbReference type="Proteomes" id="UP000283458"/>
    </source>
</evidence>
<keyword evidence="1" id="KW-0175">Coiled coil</keyword>
<gene>
    <name evidence="3" type="ORF">D3877_23315</name>
</gene>
<organism evidence="3 4">
    <name type="scientific">Azospirillum cavernae</name>
    <dbReference type="NCBI Taxonomy" id="2320860"/>
    <lineage>
        <taxon>Bacteria</taxon>
        <taxon>Pseudomonadati</taxon>
        <taxon>Pseudomonadota</taxon>
        <taxon>Alphaproteobacteria</taxon>
        <taxon>Rhodospirillales</taxon>
        <taxon>Azospirillaceae</taxon>
        <taxon>Azospirillum</taxon>
    </lineage>
</organism>
<feature type="domain" description="GapR-like DNA-binding" evidence="2">
    <location>
        <begin position="12"/>
        <end position="83"/>
    </location>
</feature>
<dbReference type="Proteomes" id="UP000283458">
    <property type="component" value="Unassembled WGS sequence"/>
</dbReference>
<accession>A0A418VQC1</accession>
<proteinExistence type="predicted"/>
<sequence length="86" mass="9843">MIGHNSTAGSLAADRLKAFVDRIERLEEEKRGLQEDIKDLFTEAKGVGFDSKIIRICLRLRKMDKADRQEKEAKLKLYKTAMGMTD</sequence>
<evidence type="ECO:0000313" key="3">
    <source>
        <dbReference type="EMBL" id="RJF78463.1"/>
    </source>
</evidence>
<dbReference type="EMBL" id="QYUL01000004">
    <property type="protein sequence ID" value="RJF78463.1"/>
    <property type="molecule type" value="Genomic_DNA"/>
</dbReference>
<name>A0A418VQC1_9PROT</name>
<reference evidence="3 4" key="1">
    <citation type="submission" date="2018-09" db="EMBL/GenBank/DDBJ databases">
        <authorList>
            <person name="Zhu H."/>
        </authorList>
    </citation>
    <scope>NUCLEOTIDE SEQUENCE [LARGE SCALE GENOMIC DNA]</scope>
    <source>
        <strain evidence="3 4">K2W22B-5</strain>
    </source>
</reference>